<feature type="domain" description="Phosphatidic acid phosphatase type 2/haloperoxidase" evidence="7">
    <location>
        <begin position="68"/>
        <end position="205"/>
    </location>
</feature>
<evidence type="ECO:0000256" key="4">
    <source>
        <dbReference type="ARBA" id="ARBA00022989"/>
    </source>
</evidence>
<proteinExistence type="inferred from homology"/>
<reference evidence="9" key="3">
    <citation type="submission" date="2016-06" db="UniProtKB">
        <authorList>
            <consortium name="WormBaseParasite"/>
        </authorList>
    </citation>
    <scope>IDENTIFICATION</scope>
</reference>
<dbReference type="Proteomes" id="UP000050741">
    <property type="component" value="Unassembled WGS sequence"/>
</dbReference>
<feature type="transmembrane region" description="Helical" evidence="6">
    <location>
        <begin position="161"/>
        <end position="179"/>
    </location>
</feature>
<dbReference type="GO" id="GO:0005886">
    <property type="term" value="C:plasma membrane"/>
    <property type="evidence" value="ECO:0007669"/>
    <property type="project" value="TreeGrafter"/>
</dbReference>
<keyword evidence="3 6" id="KW-0812">Transmembrane</keyword>
<dbReference type="WBParaSite" id="GPLIN_000515700">
    <property type="protein sequence ID" value="GPLIN_000515700"/>
    <property type="gene ID" value="GPLIN_000515700"/>
</dbReference>
<dbReference type="GO" id="GO:0008195">
    <property type="term" value="F:phosphatidate phosphatase activity"/>
    <property type="evidence" value="ECO:0007669"/>
    <property type="project" value="TreeGrafter"/>
</dbReference>
<keyword evidence="8" id="KW-1185">Reference proteome</keyword>
<feature type="transmembrane region" description="Helical" evidence="6">
    <location>
        <begin position="128"/>
        <end position="149"/>
    </location>
</feature>
<protein>
    <submittedName>
        <fullName evidence="9">AcidPPc domain-containing protein</fullName>
    </submittedName>
</protein>
<comment type="similarity">
    <text evidence="2">Belongs to the PA-phosphatase related phosphoesterase family.</text>
</comment>
<reference evidence="8" key="1">
    <citation type="submission" date="2013-12" db="EMBL/GenBank/DDBJ databases">
        <authorList>
            <person name="Aslett M."/>
        </authorList>
    </citation>
    <scope>NUCLEOTIDE SEQUENCE [LARGE SCALE GENOMIC DNA]</scope>
    <source>
        <strain evidence="8">Lindley</strain>
    </source>
</reference>
<evidence type="ECO:0000256" key="1">
    <source>
        <dbReference type="ARBA" id="ARBA00004141"/>
    </source>
</evidence>
<dbReference type="GO" id="GO:0007165">
    <property type="term" value="P:signal transduction"/>
    <property type="evidence" value="ECO:0007669"/>
    <property type="project" value="TreeGrafter"/>
</dbReference>
<dbReference type="InterPro" id="IPR036938">
    <property type="entry name" value="PAP2/HPO_sf"/>
</dbReference>
<dbReference type="AlphaFoldDB" id="A0A183BX18"/>
<sequence>MTPYKRGFYCDDESIRYPYMPSTVSRQMLIVIGIMIPTLLKMGAELLRLLVWERQCPILACPSTHCALWRKYTIERHRPHFMDECKPATKLPTRGPSDDVTRMVVKEFHTNCPPKNTRMQQTFSRIHAILLFVPCRILIYAAWYTALYLQARLYRPLISKLVLPASQFSVFGGAAFVAYSRVSNYKHHSDVLVGALVGTAIGLIVGAEPSELLIYRHPSVRRILHNSTLP</sequence>
<dbReference type="GO" id="GO:0046839">
    <property type="term" value="P:phospholipid dephosphorylation"/>
    <property type="evidence" value="ECO:0007669"/>
    <property type="project" value="TreeGrafter"/>
</dbReference>
<evidence type="ECO:0000259" key="7">
    <source>
        <dbReference type="Pfam" id="PF01569"/>
    </source>
</evidence>
<keyword evidence="4 6" id="KW-1133">Transmembrane helix</keyword>
<organism evidence="8 9">
    <name type="scientific">Globodera pallida</name>
    <name type="common">Potato cyst nematode worm</name>
    <name type="synonym">Heterodera pallida</name>
    <dbReference type="NCBI Taxonomy" id="36090"/>
    <lineage>
        <taxon>Eukaryota</taxon>
        <taxon>Metazoa</taxon>
        <taxon>Ecdysozoa</taxon>
        <taxon>Nematoda</taxon>
        <taxon>Chromadorea</taxon>
        <taxon>Rhabditida</taxon>
        <taxon>Tylenchina</taxon>
        <taxon>Tylenchomorpha</taxon>
        <taxon>Tylenchoidea</taxon>
        <taxon>Heteroderidae</taxon>
        <taxon>Heteroderinae</taxon>
        <taxon>Globodera</taxon>
    </lineage>
</organism>
<evidence type="ECO:0000256" key="6">
    <source>
        <dbReference type="SAM" id="Phobius"/>
    </source>
</evidence>
<evidence type="ECO:0000313" key="9">
    <source>
        <dbReference type="WBParaSite" id="GPLIN_000515700"/>
    </source>
</evidence>
<dbReference type="PANTHER" id="PTHR10165:SF201">
    <property type="entry name" value="PHOSPHATIDIC ACID PHOSPHATASE TYPE 2_HALOPEROXIDASE DOMAIN-CONTAINING PROTEIN"/>
    <property type="match status" value="1"/>
</dbReference>
<name>A0A183BX18_GLOPA</name>
<dbReference type="Pfam" id="PF01569">
    <property type="entry name" value="PAP2"/>
    <property type="match status" value="1"/>
</dbReference>
<evidence type="ECO:0000313" key="8">
    <source>
        <dbReference type="Proteomes" id="UP000050741"/>
    </source>
</evidence>
<dbReference type="InterPro" id="IPR043216">
    <property type="entry name" value="PAP-like"/>
</dbReference>
<comment type="subcellular location">
    <subcellularLocation>
        <location evidence="1">Membrane</location>
        <topology evidence="1">Multi-pass membrane protein</topology>
    </subcellularLocation>
</comment>
<feature type="transmembrane region" description="Helical" evidence="6">
    <location>
        <begin position="24"/>
        <end position="44"/>
    </location>
</feature>
<reference evidence="8" key="2">
    <citation type="submission" date="2014-05" db="EMBL/GenBank/DDBJ databases">
        <title>The genome and life-stage specific transcriptomes of Globodera pallida elucidate key aspects of plant parasitism by a cyst nematode.</title>
        <authorList>
            <person name="Cotton J.A."/>
            <person name="Lilley C.J."/>
            <person name="Jones L.M."/>
            <person name="Kikuchi T."/>
            <person name="Reid A.J."/>
            <person name="Thorpe P."/>
            <person name="Tsai I.J."/>
            <person name="Beasley H."/>
            <person name="Blok V."/>
            <person name="Cock P.J.A."/>
            <person name="Van den Akker S.E."/>
            <person name="Holroyd N."/>
            <person name="Hunt M."/>
            <person name="Mantelin S."/>
            <person name="Naghra H."/>
            <person name="Pain A."/>
            <person name="Palomares-Rius J.E."/>
            <person name="Zarowiecki M."/>
            <person name="Berriman M."/>
            <person name="Jones J.T."/>
            <person name="Urwin P.E."/>
        </authorList>
    </citation>
    <scope>NUCLEOTIDE SEQUENCE [LARGE SCALE GENOMIC DNA]</scope>
    <source>
        <strain evidence="8">Lindley</strain>
    </source>
</reference>
<dbReference type="InterPro" id="IPR000326">
    <property type="entry name" value="PAP2/HPO"/>
</dbReference>
<accession>A0A183BX18</accession>
<evidence type="ECO:0000256" key="3">
    <source>
        <dbReference type="ARBA" id="ARBA00022692"/>
    </source>
</evidence>
<dbReference type="GO" id="GO:0006644">
    <property type="term" value="P:phospholipid metabolic process"/>
    <property type="evidence" value="ECO:0007669"/>
    <property type="project" value="InterPro"/>
</dbReference>
<dbReference type="PANTHER" id="PTHR10165">
    <property type="entry name" value="LIPID PHOSPHATE PHOSPHATASE"/>
    <property type="match status" value="1"/>
</dbReference>
<dbReference type="SUPFAM" id="SSF48317">
    <property type="entry name" value="Acid phosphatase/Vanadium-dependent haloperoxidase"/>
    <property type="match status" value="1"/>
</dbReference>
<evidence type="ECO:0000256" key="5">
    <source>
        <dbReference type="ARBA" id="ARBA00023136"/>
    </source>
</evidence>
<dbReference type="Gene3D" id="1.20.144.10">
    <property type="entry name" value="Phosphatidic acid phosphatase type 2/haloperoxidase"/>
    <property type="match status" value="1"/>
</dbReference>
<evidence type="ECO:0000256" key="2">
    <source>
        <dbReference type="ARBA" id="ARBA00008816"/>
    </source>
</evidence>
<keyword evidence="5 6" id="KW-0472">Membrane</keyword>
<feature type="transmembrane region" description="Helical" evidence="6">
    <location>
        <begin position="191"/>
        <end position="207"/>
    </location>
</feature>